<proteinExistence type="predicted"/>
<keyword evidence="2" id="KW-1185">Reference proteome</keyword>
<sequence>GAKNCKELLARGNILSGWYTIYPMTVMP</sequence>
<comment type="caution">
    <text evidence="1">The sequence shown here is derived from an EMBL/GenBank/DDBJ whole genome shotgun (WGS) entry which is preliminary data.</text>
</comment>
<evidence type="ECO:0000313" key="2">
    <source>
        <dbReference type="Proteomes" id="UP000765507"/>
    </source>
</evidence>
<name>A0A8T1SF58_CHESE</name>
<protein>
    <submittedName>
        <fullName evidence="1">Uncharacterized protein</fullName>
    </submittedName>
</protein>
<dbReference type="Proteomes" id="UP000765507">
    <property type="component" value="Unassembled WGS sequence"/>
</dbReference>
<dbReference type="EMBL" id="JAHGAV010000261">
    <property type="protein sequence ID" value="KAG6927285.1"/>
    <property type="molecule type" value="Genomic_DNA"/>
</dbReference>
<reference evidence="1 2" key="1">
    <citation type="journal article" date="2020" name="G3 (Bethesda)">
        <title>Draft Genome of the Common Snapping Turtle, Chelydra serpentina, a Model for Phenotypic Plasticity in Reptiles.</title>
        <authorList>
            <person name="Das D."/>
            <person name="Singh S.K."/>
            <person name="Bierstedt J."/>
            <person name="Erickson A."/>
            <person name="Galli G.L.J."/>
            <person name="Crossley D.A. 2nd"/>
            <person name="Rhen T."/>
        </authorList>
    </citation>
    <scope>NUCLEOTIDE SEQUENCE [LARGE SCALE GENOMIC DNA]</scope>
    <source>
        <strain evidence="1">KW</strain>
    </source>
</reference>
<evidence type="ECO:0000313" key="1">
    <source>
        <dbReference type="EMBL" id="KAG6927285.1"/>
    </source>
</evidence>
<gene>
    <name evidence="1" type="ORF">G0U57_010081</name>
</gene>
<organism evidence="1 2">
    <name type="scientific">Chelydra serpentina</name>
    <name type="common">Snapping turtle</name>
    <name type="synonym">Testudo serpentina</name>
    <dbReference type="NCBI Taxonomy" id="8475"/>
    <lineage>
        <taxon>Eukaryota</taxon>
        <taxon>Metazoa</taxon>
        <taxon>Chordata</taxon>
        <taxon>Craniata</taxon>
        <taxon>Vertebrata</taxon>
        <taxon>Euteleostomi</taxon>
        <taxon>Archelosauria</taxon>
        <taxon>Testudinata</taxon>
        <taxon>Testudines</taxon>
        <taxon>Cryptodira</taxon>
        <taxon>Durocryptodira</taxon>
        <taxon>Americhelydia</taxon>
        <taxon>Chelydroidea</taxon>
        <taxon>Chelydridae</taxon>
        <taxon>Chelydra</taxon>
    </lineage>
</organism>
<feature type="non-terminal residue" evidence="1">
    <location>
        <position position="1"/>
    </location>
</feature>
<dbReference type="AlphaFoldDB" id="A0A8T1SF58"/>
<accession>A0A8T1SF58</accession>